<organism evidence="1 2">
    <name type="scientific">Chenopodium quinoa</name>
    <name type="common">Quinoa</name>
    <dbReference type="NCBI Taxonomy" id="63459"/>
    <lineage>
        <taxon>Eukaryota</taxon>
        <taxon>Viridiplantae</taxon>
        <taxon>Streptophyta</taxon>
        <taxon>Embryophyta</taxon>
        <taxon>Tracheophyta</taxon>
        <taxon>Spermatophyta</taxon>
        <taxon>Magnoliopsida</taxon>
        <taxon>eudicotyledons</taxon>
        <taxon>Gunneridae</taxon>
        <taxon>Pentapetalae</taxon>
        <taxon>Caryophyllales</taxon>
        <taxon>Chenopodiaceae</taxon>
        <taxon>Chenopodioideae</taxon>
        <taxon>Atripliceae</taxon>
        <taxon>Chenopodium</taxon>
    </lineage>
</organism>
<dbReference type="SUPFAM" id="SSF50249">
    <property type="entry name" value="Nucleic acid-binding proteins"/>
    <property type="match status" value="2"/>
</dbReference>
<dbReference type="PANTHER" id="PTHR10492:SF90">
    <property type="entry name" value="ATP-DEPENDENT DNA HELICASE"/>
    <property type="match status" value="1"/>
</dbReference>
<name>A0A803LSZ5_CHEQI</name>
<sequence length="922" mass="107400">MMQLRRSTHQYHDVTREVKQFPNEINMNESSPNDWMQLRRSTHQYHDVTREVEQFPNEININEVTHQCRRTDGFDRRWEFGPRTVVCPDCKALMWIEERVKSSNKTHPRFNHCCQSGQVILPLLPLTPPFLMSLLPHQQFRNNIRAFNSMLAFTSMGGRIDNTVNDGRGPYVYRISGSNYHRIGTLLPEPGTGPKFAQLYIYDTDNETSNRLHHMGGAEASSIDPGILQGLKMMLDDINPYVTVFRNVGNMLRDQGEHQDLRIKLICAREGRQYIQPTTSEVAALMRGLPHAHILITLEPEDKPKCSEDIDVIISAEIPDKDIDPLAFETITKNMLHGPCGPCLVDGKCSKNFPKKFCTEISFDDNGFVHYRRRQHREPIIVNGREVDNRWVVPYNRDLCVKYNAHINVERVAVRSVVKYLYKYVTKGQDRATVVIENNSTTRHGQEVRKGNRVDEIKQYLDCRYVSAIEACWRIFEFDLQHQYPSMELLQFHLPGEQFVVFNDNDDLHRVLERPRLQQTMLTMWFQANKDFPEANQYTYQNFPMGFTWNRSTKRSACHASGLLDDDNEWHETLSEASNWASGSQLRNMFCSILMFSEVSDPKQLWEQHWGELTDDLERMMQRQTRNPNLRLTPEEMQNQGLQEIEHILNKLGRSLTDFPDMPQPSSELARNALNRLIRDELEYDTHDEANRFDTLVKGLNTDQYRVYAAILDAHSRDGDEVQITLFNADIDKYKEILKQGKVYSIAQLDLMPLYTSYKYSNNQMRLKFGNKTMITEILDDCDDIPRYNFMFIEFCHIPQYLHMRNSPLIDVIGLVIYVSESYRVSGGRQQFKRDVLLCNTNMETMRLTLREGFAYDQGRFLFNELNQDHVLGASMVSVGSYYGACFSTVGRTRLFIDPDIDETDDLHGWYADDGYVQKQIS</sequence>
<evidence type="ECO:0000313" key="1">
    <source>
        <dbReference type="EnsemblPlants" id="AUR62018339-RA:cds"/>
    </source>
</evidence>
<dbReference type="InterPro" id="IPR012340">
    <property type="entry name" value="NA-bd_OB-fold"/>
</dbReference>
<dbReference type="PANTHER" id="PTHR10492">
    <property type="match status" value="1"/>
</dbReference>
<dbReference type="AlphaFoldDB" id="A0A803LSZ5"/>
<dbReference type="OMA" id="SITLTIW"/>
<dbReference type="Gene3D" id="2.40.50.140">
    <property type="entry name" value="Nucleic acid-binding proteins"/>
    <property type="match status" value="2"/>
</dbReference>
<dbReference type="Gramene" id="AUR62018339-RA">
    <property type="protein sequence ID" value="AUR62018339-RA:cds"/>
    <property type="gene ID" value="AUR62018339"/>
</dbReference>
<proteinExistence type="predicted"/>
<evidence type="ECO:0000313" key="2">
    <source>
        <dbReference type="Proteomes" id="UP000596660"/>
    </source>
</evidence>
<dbReference type="EnsemblPlants" id="AUR62018339-RA">
    <property type="protein sequence ID" value="AUR62018339-RA:cds"/>
    <property type="gene ID" value="AUR62018339"/>
</dbReference>
<dbReference type="Proteomes" id="UP000596660">
    <property type="component" value="Unplaced"/>
</dbReference>
<evidence type="ECO:0008006" key="3">
    <source>
        <dbReference type="Google" id="ProtNLM"/>
    </source>
</evidence>
<accession>A0A803LSZ5</accession>
<keyword evidence="2" id="KW-1185">Reference proteome</keyword>
<reference evidence="1" key="2">
    <citation type="submission" date="2021-03" db="UniProtKB">
        <authorList>
            <consortium name="EnsemblPlants"/>
        </authorList>
    </citation>
    <scope>IDENTIFICATION</scope>
</reference>
<protein>
    <recommendedName>
        <fullName evidence="3">Helitron helicase-like domain-containing protein</fullName>
    </recommendedName>
</protein>
<reference evidence="1" key="1">
    <citation type="journal article" date="2017" name="Nature">
        <title>The genome of Chenopodium quinoa.</title>
        <authorList>
            <person name="Jarvis D.E."/>
            <person name="Ho Y.S."/>
            <person name="Lightfoot D.J."/>
            <person name="Schmoeckel S.M."/>
            <person name="Li B."/>
            <person name="Borm T.J.A."/>
            <person name="Ohyanagi H."/>
            <person name="Mineta K."/>
            <person name="Michell C.T."/>
            <person name="Saber N."/>
            <person name="Kharbatia N.M."/>
            <person name="Rupper R.R."/>
            <person name="Sharp A.R."/>
            <person name="Dally N."/>
            <person name="Boughton B.A."/>
            <person name="Woo Y.H."/>
            <person name="Gao G."/>
            <person name="Schijlen E.G.W.M."/>
            <person name="Guo X."/>
            <person name="Momin A.A."/>
            <person name="Negrao S."/>
            <person name="Al-Babili S."/>
            <person name="Gehring C."/>
            <person name="Roessner U."/>
            <person name="Jung C."/>
            <person name="Murphy K."/>
            <person name="Arold S.T."/>
            <person name="Gojobori T."/>
            <person name="van der Linden C.G."/>
            <person name="van Loo E.N."/>
            <person name="Jellen E.N."/>
            <person name="Maughan P.J."/>
            <person name="Tester M."/>
        </authorList>
    </citation>
    <scope>NUCLEOTIDE SEQUENCE [LARGE SCALE GENOMIC DNA]</scope>
    <source>
        <strain evidence="1">cv. PI 614886</strain>
    </source>
</reference>